<reference evidence="2" key="1">
    <citation type="journal article" date="2019" name="Int. J. Syst. Evol. Microbiol.">
        <title>The Global Catalogue of Microorganisms (GCM) 10K type strain sequencing project: providing services to taxonomists for standard genome sequencing and annotation.</title>
        <authorList>
            <consortium name="The Broad Institute Genomics Platform"/>
            <consortium name="The Broad Institute Genome Sequencing Center for Infectious Disease"/>
            <person name="Wu L."/>
            <person name="Ma J."/>
        </authorList>
    </citation>
    <scope>NUCLEOTIDE SEQUENCE [LARGE SCALE GENOMIC DNA]</scope>
    <source>
        <strain evidence="2">JCM 4738</strain>
    </source>
</reference>
<sequence>MALASGIVPAQAAPGARASVEGCSNKTDNRSPNNWTAADWKICVGNYGGPHGEVDTKCYAGQTIGWNANPCTVSGSFEIRKGQEVVKSGRFAVGSPMNGIVTAVPFRFSCQGHGVYTFKTTGVHATLRDGNGNPRQGYESAAVADATAAVTMC</sequence>
<dbReference type="Proteomes" id="UP000642673">
    <property type="component" value="Unassembled WGS sequence"/>
</dbReference>
<keyword evidence="2" id="KW-1185">Reference proteome</keyword>
<protein>
    <submittedName>
        <fullName evidence="1">Uncharacterized protein</fullName>
    </submittedName>
</protein>
<name>A0ABQ3F0Y4_9ACTN</name>
<accession>A0ABQ3F0Y4</accession>
<dbReference type="EMBL" id="BMVP01000008">
    <property type="protein sequence ID" value="GHB68558.1"/>
    <property type="molecule type" value="Genomic_DNA"/>
</dbReference>
<evidence type="ECO:0000313" key="2">
    <source>
        <dbReference type="Proteomes" id="UP000642673"/>
    </source>
</evidence>
<comment type="caution">
    <text evidence="1">The sequence shown here is derived from an EMBL/GenBank/DDBJ whole genome shotgun (WGS) entry which is preliminary data.</text>
</comment>
<proteinExistence type="predicted"/>
<gene>
    <name evidence="1" type="ORF">GCM10010347_43440</name>
</gene>
<evidence type="ECO:0000313" key="1">
    <source>
        <dbReference type="EMBL" id="GHB68558.1"/>
    </source>
</evidence>
<organism evidence="1 2">
    <name type="scientific">Streptomyces cirratus</name>
    <dbReference type="NCBI Taxonomy" id="68187"/>
    <lineage>
        <taxon>Bacteria</taxon>
        <taxon>Bacillati</taxon>
        <taxon>Actinomycetota</taxon>
        <taxon>Actinomycetes</taxon>
        <taxon>Kitasatosporales</taxon>
        <taxon>Streptomycetaceae</taxon>
        <taxon>Streptomyces</taxon>
    </lineage>
</organism>